<evidence type="ECO:0000313" key="1">
    <source>
        <dbReference type="EMBL" id="MDI5974187.1"/>
    </source>
</evidence>
<dbReference type="AlphaFoldDB" id="A0AA90KC92"/>
<dbReference type="EMBL" id="JABXJJ020000063">
    <property type="protein sequence ID" value="MDI5974187.1"/>
    <property type="molecule type" value="Genomic_DNA"/>
</dbReference>
<dbReference type="InterPro" id="IPR036291">
    <property type="entry name" value="NAD(P)-bd_dom_sf"/>
</dbReference>
<dbReference type="PANTHER" id="PTHR43313">
    <property type="entry name" value="SHORT-CHAIN DEHYDROGENASE/REDUCTASE FAMILY 9C"/>
    <property type="match status" value="1"/>
</dbReference>
<dbReference type="InterPro" id="IPR002347">
    <property type="entry name" value="SDR_fam"/>
</dbReference>
<dbReference type="PRINTS" id="PR00081">
    <property type="entry name" value="GDHRDH"/>
</dbReference>
<dbReference type="GO" id="GO:0008202">
    <property type="term" value="P:steroid metabolic process"/>
    <property type="evidence" value="ECO:0007669"/>
    <property type="project" value="TreeGrafter"/>
</dbReference>
<dbReference type="GO" id="GO:0016491">
    <property type="term" value="F:oxidoreductase activity"/>
    <property type="evidence" value="ECO:0007669"/>
    <property type="project" value="TreeGrafter"/>
</dbReference>
<dbReference type="RefSeq" id="WP_271316114.1">
    <property type="nucleotide sequence ID" value="NZ_JABXJJ020000063.1"/>
</dbReference>
<comment type="caution">
    <text evidence="1">The sequence shown here is derived from an EMBL/GenBank/DDBJ whole genome shotgun (WGS) entry which is preliminary data.</text>
</comment>
<organism evidence="1">
    <name type="scientific">Streptantibioticus silvisoli</name>
    <dbReference type="NCBI Taxonomy" id="2705255"/>
    <lineage>
        <taxon>Bacteria</taxon>
        <taxon>Bacillati</taxon>
        <taxon>Actinomycetota</taxon>
        <taxon>Actinomycetes</taxon>
        <taxon>Kitasatosporales</taxon>
        <taxon>Streptomycetaceae</taxon>
        <taxon>Streptantibioticus</taxon>
    </lineage>
</organism>
<name>A0AA90KC92_9ACTN</name>
<dbReference type="Pfam" id="PF00106">
    <property type="entry name" value="adh_short"/>
    <property type="match status" value="1"/>
</dbReference>
<dbReference type="PANTHER" id="PTHR43313:SF1">
    <property type="entry name" value="3BETA-HYDROXYSTEROID DEHYDROGENASE DHS-16"/>
    <property type="match status" value="1"/>
</dbReference>
<protein>
    <submittedName>
        <fullName evidence="1">SDR family NAD(P)-dependent oxidoreductase</fullName>
    </submittedName>
</protein>
<proteinExistence type="predicted"/>
<sequence>MSPKIPLSPKIPRSRPSVVVTGATSATGQAITMELARTGFAVIAACRTREKAEALRERAARTGPPVRTVVVDVADATSTVRAFTEIATMTGGGPWAVVNNADFAQPGAVEDVDDELARRQLETNLLAPARIARLVLPSMRARRRGRIVNVSCLAGRVTMPMLGWYCASKQGLEAVTDALRMECAPFGVRVSMVEPWSYGSRLWAGSSQLLPQSRVSAYRKQYEAAGEPVRRGARNREPAPGEVARAVRRALTERRPRSRYPVGGGARSTAALDALAPTAASDWAKMIATGLREAPPRLARVIGLPLP</sequence>
<dbReference type="SUPFAM" id="SSF51735">
    <property type="entry name" value="NAD(P)-binding Rossmann-fold domains"/>
    <property type="match status" value="1"/>
</dbReference>
<accession>A0AA90KC92</accession>
<dbReference type="Gene3D" id="3.40.50.720">
    <property type="entry name" value="NAD(P)-binding Rossmann-like Domain"/>
    <property type="match status" value="1"/>
</dbReference>
<gene>
    <name evidence="1" type="ORF">POF50_033410</name>
</gene>
<reference evidence="1" key="1">
    <citation type="submission" date="2023-05" db="EMBL/GenBank/DDBJ databases">
        <title>Streptantibioticus silvisoli sp. nov., acidotolerant actinomycetes 1 from pine litter.</title>
        <authorList>
            <person name="Swiecimska M."/>
            <person name="Golinska P."/>
            <person name="Sangal V."/>
            <person name="Wachnowicz B."/>
            <person name="Goodfellow M."/>
        </authorList>
    </citation>
    <scope>NUCLEOTIDE SEQUENCE</scope>
    <source>
        <strain evidence="1">SL13</strain>
    </source>
</reference>